<dbReference type="PANTHER" id="PTHR43701">
    <property type="entry name" value="MEMBRANE TRANSPORTER PROTEIN MJ0441-RELATED"/>
    <property type="match status" value="1"/>
</dbReference>
<evidence type="ECO:0000256" key="2">
    <source>
        <dbReference type="ARBA" id="ARBA00022692"/>
    </source>
</evidence>
<dbReference type="InterPro" id="IPR002781">
    <property type="entry name" value="TM_pro_TauE-like"/>
</dbReference>
<keyword evidence="2 5" id="KW-0812">Transmembrane</keyword>
<dbReference type="OrthoDB" id="5329774at2"/>
<sequence length="250" mass="27263">MEFELLAFGLITGFTSGFFGIGGGSILIPMLLLAGFAMKEAVAISIMQMVFSSIYGSFLNSKKIKGLFRDGIILGIGASIGGLCSGYFLPSIPDIYLQYLFIAVLIYTIYTLFKAPASQEVIQADKNIFLLAFIGFCVGIFAMSIGIGGSLMLLPILVQFLKYDLKIATALGLFFVIFSSIGGFISTSLYGNMLYYEGAIIGIGSLIGVYFGIKIKEKTKSTSYKKFVLLLNLFVLITMIYKTVEFKTLF</sequence>
<evidence type="ECO:0000256" key="4">
    <source>
        <dbReference type="ARBA" id="ARBA00023136"/>
    </source>
</evidence>
<feature type="transmembrane region" description="Helical" evidence="5">
    <location>
        <begin position="128"/>
        <end position="158"/>
    </location>
</feature>
<feature type="transmembrane region" description="Helical" evidence="5">
    <location>
        <begin position="6"/>
        <end position="34"/>
    </location>
</feature>
<name>A0A2S9SS89_9BACT</name>
<feature type="transmembrane region" description="Helical" evidence="5">
    <location>
        <begin position="41"/>
        <end position="59"/>
    </location>
</feature>
<comment type="caution">
    <text evidence="6">The sequence shown here is derived from an EMBL/GenBank/DDBJ whole genome shotgun (WGS) entry which is preliminary data.</text>
</comment>
<evidence type="ECO:0000256" key="5">
    <source>
        <dbReference type="RuleBase" id="RU363041"/>
    </source>
</evidence>
<dbReference type="RefSeq" id="WP_105912133.1">
    <property type="nucleotide sequence ID" value="NZ_NXGH01000021.1"/>
</dbReference>
<dbReference type="AlphaFoldDB" id="A0A2S9SS89"/>
<comment type="similarity">
    <text evidence="5">Belongs to the 4-toluene sulfonate uptake permease (TSUP) (TC 2.A.102) family.</text>
</comment>
<keyword evidence="4 5" id="KW-0472">Membrane</keyword>
<feature type="transmembrane region" description="Helical" evidence="5">
    <location>
        <begin position="96"/>
        <end position="113"/>
    </location>
</feature>
<reference evidence="6 7" key="1">
    <citation type="submission" date="2017-09" db="EMBL/GenBank/DDBJ databases">
        <title>Reassesment of A. cryaerophilus.</title>
        <authorList>
            <person name="Perez-Cataluna A."/>
            <person name="Collado L."/>
            <person name="Salgado O."/>
            <person name="Lefinanco V."/>
            <person name="Figueras M.J."/>
        </authorList>
    </citation>
    <scope>NUCLEOTIDE SEQUENCE [LARGE SCALE GENOMIC DNA]</scope>
    <source>
        <strain evidence="6 7">LMG 9871</strain>
    </source>
</reference>
<keyword evidence="3 5" id="KW-1133">Transmembrane helix</keyword>
<dbReference type="Proteomes" id="UP000238649">
    <property type="component" value="Unassembled WGS sequence"/>
</dbReference>
<evidence type="ECO:0000256" key="3">
    <source>
        <dbReference type="ARBA" id="ARBA00022989"/>
    </source>
</evidence>
<dbReference type="GO" id="GO:0005886">
    <property type="term" value="C:plasma membrane"/>
    <property type="evidence" value="ECO:0007669"/>
    <property type="project" value="UniProtKB-SubCell"/>
</dbReference>
<evidence type="ECO:0000256" key="1">
    <source>
        <dbReference type="ARBA" id="ARBA00004141"/>
    </source>
</evidence>
<protein>
    <recommendedName>
        <fullName evidence="5">Probable membrane transporter protein</fullName>
    </recommendedName>
</protein>
<gene>
    <name evidence="6" type="ORF">CJ671_07690</name>
</gene>
<feature type="transmembrane region" description="Helical" evidence="5">
    <location>
        <begin position="195"/>
        <end position="215"/>
    </location>
</feature>
<dbReference type="Pfam" id="PF01925">
    <property type="entry name" value="TauE"/>
    <property type="match status" value="1"/>
</dbReference>
<keyword evidence="5" id="KW-1003">Cell membrane</keyword>
<dbReference type="InterPro" id="IPR051598">
    <property type="entry name" value="TSUP/Inactive_protease-like"/>
</dbReference>
<comment type="subcellular location">
    <subcellularLocation>
        <location evidence="5">Cell membrane</location>
        <topology evidence="5">Multi-pass membrane protein</topology>
    </subcellularLocation>
    <subcellularLocation>
        <location evidence="1">Membrane</location>
        <topology evidence="1">Multi-pass membrane protein</topology>
    </subcellularLocation>
</comment>
<evidence type="ECO:0000313" key="6">
    <source>
        <dbReference type="EMBL" id="PRM89455.1"/>
    </source>
</evidence>
<organism evidence="6 7">
    <name type="scientific">Aliarcobacter cryaerophilus</name>
    <dbReference type="NCBI Taxonomy" id="28198"/>
    <lineage>
        <taxon>Bacteria</taxon>
        <taxon>Pseudomonadati</taxon>
        <taxon>Campylobacterota</taxon>
        <taxon>Epsilonproteobacteria</taxon>
        <taxon>Campylobacterales</taxon>
        <taxon>Arcobacteraceae</taxon>
        <taxon>Aliarcobacter</taxon>
    </lineage>
</organism>
<feature type="transmembrane region" description="Helical" evidence="5">
    <location>
        <begin position="170"/>
        <end position="189"/>
    </location>
</feature>
<feature type="transmembrane region" description="Helical" evidence="5">
    <location>
        <begin position="227"/>
        <end position="244"/>
    </location>
</feature>
<dbReference type="EMBL" id="NXGH01000021">
    <property type="protein sequence ID" value="PRM89455.1"/>
    <property type="molecule type" value="Genomic_DNA"/>
</dbReference>
<proteinExistence type="inferred from homology"/>
<evidence type="ECO:0000313" key="7">
    <source>
        <dbReference type="Proteomes" id="UP000238649"/>
    </source>
</evidence>
<dbReference type="PANTHER" id="PTHR43701:SF2">
    <property type="entry name" value="MEMBRANE TRANSPORTER PROTEIN YJNA-RELATED"/>
    <property type="match status" value="1"/>
</dbReference>
<accession>A0A2S9SS89</accession>
<feature type="transmembrane region" description="Helical" evidence="5">
    <location>
        <begin position="71"/>
        <end position="89"/>
    </location>
</feature>